<dbReference type="Proteomes" id="UP000789920">
    <property type="component" value="Unassembled WGS sequence"/>
</dbReference>
<protein>
    <submittedName>
        <fullName evidence="1">29582_t:CDS:1</fullName>
    </submittedName>
</protein>
<feature type="non-terminal residue" evidence="1">
    <location>
        <position position="47"/>
    </location>
</feature>
<sequence length="47" mass="5264">QTESDSEKKAAIANSKHMAKKQAKKKIESDIDESEDVESELLEDNNT</sequence>
<keyword evidence="2" id="KW-1185">Reference proteome</keyword>
<gene>
    <name evidence="1" type="ORF">RPERSI_LOCUS22822</name>
</gene>
<proteinExistence type="predicted"/>
<comment type="caution">
    <text evidence="1">The sequence shown here is derived from an EMBL/GenBank/DDBJ whole genome shotgun (WGS) entry which is preliminary data.</text>
</comment>
<name>A0ACA9RTW1_9GLOM</name>
<organism evidence="1 2">
    <name type="scientific">Racocetra persica</name>
    <dbReference type="NCBI Taxonomy" id="160502"/>
    <lineage>
        <taxon>Eukaryota</taxon>
        <taxon>Fungi</taxon>
        <taxon>Fungi incertae sedis</taxon>
        <taxon>Mucoromycota</taxon>
        <taxon>Glomeromycotina</taxon>
        <taxon>Glomeromycetes</taxon>
        <taxon>Diversisporales</taxon>
        <taxon>Gigasporaceae</taxon>
        <taxon>Racocetra</taxon>
    </lineage>
</organism>
<evidence type="ECO:0000313" key="1">
    <source>
        <dbReference type="EMBL" id="CAG8809252.1"/>
    </source>
</evidence>
<evidence type="ECO:0000313" key="2">
    <source>
        <dbReference type="Proteomes" id="UP000789920"/>
    </source>
</evidence>
<reference evidence="1" key="1">
    <citation type="submission" date="2021-06" db="EMBL/GenBank/DDBJ databases">
        <authorList>
            <person name="Kallberg Y."/>
            <person name="Tangrot J."/>
            <person name="Rosling A."/>
        </authorList>
    </citation>
    <scope>NUCLEOTIDE SEQUENCE</scope>
    <source>
        <strain evidence="1">MA461A</strain>
    </source>
</reference>
<dbReference type="EMBL" id="CAJVQC010069896">
    <property type="protein sequence ID" value="CAG8809252.1"/>
    <property type="molecule type" value="Genomic_DNA"/>
</dbReference>
<feature type="non-terminal residue" evidence="1">
    <location>
        <position position="1"/>
    </location>
</feature>
<accession>A0ACA9RTW1</accession>